<feature type="domain" description="LIM zinc-binding" evidence="5">
    <location>
        <begin position="6"/>
        <end position="56"/>
    </location>
</feature>
<comment type="caution">
    <text evidence="6">The sequence shown here is derived from an EMBL/GenBank/DDBJ whole genome shotgun (WGS) entry which is preliminary data.</text>
</comment>
<keyword evidence="7" id="KW-1185">Reference proteome</keyword>
<feature type="compositionally biased region" description="Low complexity" evidence="4">
    <location>
        <begin position="232"/>
        <end position="247"/>
    </location>
</feature>
<evidence type="ECO:0000256" key="1">
    <source>
        <dbReference type="ARBA" id="ARBA00022723"/>
    </source>
</evidence>
<dbReference type="Pfam" id="PF00412">
    <property type="entry name" value="LIM"/>
    <property type="match status" value="1"/>
</dbReference>
<gene>
    <name evidence="6" type="ORF">GEV33_015180</name>
</gene>
<feature type="region of interest" description="Disordered" evidence="4">
    <location>
        <begin position="105"/>
        <end position="323"/>
    </location>
</feature>
<feature type="compositionally biased region" description="Basic residues" evidence="4">
    <location>
        <begin position="127"/>
        <end position="137"/>
    </location>
</feature>
<keyword evidence="3" id="KW-0440">LIM domain</keyword>
<evidence type="ECO:0000259" key="5">
    <source>
        <dbReference type="SMART" id="SM00132"/>
    </source>
</evidence>
<dbReference type="GO" id="GO:0046872">
    <property type="term" value="F:metal ion binding"/>
    <property type="evidence" value="ECO:0007669"/>
    <property type="project" value="UniProtKB-KW"/>
</dbReference>
<name>A0A8J6H429_TENMO</name>
<proteinExistence type="predicted"/>
<keyword evidence="2" id="KW-0862">Zinc</keyword>
<dbReference type="Gene3D" id="2.10.110.10">
    <property type="entry name" value="Cysteine Rich Protein"/>
    <property type="match status" value="1"/>
</dbReference>
<dbReference type="CDD" id="cd08368">
    <property type="entry name" value="LIM"/>
    <property type="match status" value="1"/>
</dbReference>
<evidence type="ECO:0000313" key="6">
    <source>
        <dbReference type="EMBL" id="KAH0807611.1"/>
    </source>
</evidence>
<protein>
    <recommendedName>
        <fullName evidence="5">LIM zinc-binding domain-containing protein</fullName>
    </recommendedName>
</protein>
<evidence type="ECO:0000313" key="7">
    <source>
        <dbReference type="Proteomes" id="UP000719412"/>
    </source>
</evidence>
<dbReference type="InterPro" id="IPR001781">
    <property type="entry name" value="Znf_LIM"/>
</dbReference>
<dbReference type="SMART" id="SM00132">
    <property type="entry name" value="LIM"/>
    <property type="match status" value="1"/>
</dbReference>
<accession>A0A8J6H429</accession>
<reference evidence="6" key="2">
    <citation type="submission" date="2021-08" db="EMBL/GenBank/DDBJ databases">
        <authorList>
            <person name="Eriksson T."/>
        </authorList>
    </citation>
    <scope>NUCLEOTIDE SEQUENCE</scope>
    <source>
        <strain evidence="6">Stoneville</strain>
        <tissue evidence="6">Whole head</tissue>
    </source>
</reference>
<reference evidence="6" key="1">
    <citation type="journal article" date="2020" name="J Insects Food Feed">
        <title>The yellow mealworm (Tenebrio molitor) genome: a resource for the emerging insects as food and feed industry.</title>
        <authorList>
            <person name="Eriksson T."/>
            <person name="Andere A."/>
            <person name="Kelstrup H."/>
            <person name="Emery V."/>
            <person name="Picard C."/>
        </authorList>
    </citation>
    <scope>NUCLEOTIDE SEQUENCE</scope>
    <source>
        <strain evidence="6">Stoneville</strain>
        <tissue evidence="6">Whole head</tissue>
    </source>
</reference>
<keyword evidence="1" id="KW-0479">Metal-binding</keyword>
<dbReference type="Proteomes" id="UP000719412">
    <property type="component" value="Unassembled WGS sequence"/>
</dbReference>
<dbReference type="AlphaFoldDB" id="A0A8J6H429"/>
<evidence type="ECO:0000256" key="3">
    <source>
        <dbReference type="ARBA" id="ARBA00023038"/>
    </source>
</evidence>
<organism evidence="6 7">
    <name type="scientific">Tenebrio molitor</name>
    <name type="common">Yellow mealworm beetle</name>
    <dbReference type="NCBI Taxonomy" id="7067"/>
    <lineage>
        <taxon>Eukaryota</taxon>
        <taxon>Metazoa</taxon>
        <taxon>Ecdysozoa</taxon>
        <taxon>Arthropoda</taxon>
        <taxon>Hexapoda</taxon>
        <taxon>Insecta</taxon>
        <taxon>Pterygota</taxon>
        <taxon>Neoptera</taxon>
        <taxon>Endopterygota</taxon>
        <taxon>Coleoptera</taxon>
        <taxon>Polyphaga</taxon>
        <taxon>Cucujiformia</taxon>
        <taxon>Tenebrionidae</taxon>
        <taxon>Tenebrio</taxon>
    </lineage>
</organism>
<sequence length="415" mass="44157">MHFSPHKETTSEPSPLYDNNHYHEECLRCNSCGLNLTGPNQKRARRFKNQILCDLHFADVALMECSDFMQQLRAFKPQSLGCAVARRKSSTTLIFPLPPQACSGISMLKRSGPRKSNGASGASGPKRGSKIGPKIRRIIGPSGPKRPGIDSRIGPITERIGPKKGKIEERSGPSMGAKNGPRSGPPIKSNGAKIRENIGPNKPNIGAKRGPISRSNGNKGASGVNKGRSTDNIGASGARNGANSGPSGPAPNKSKGARSKGPNAPKIGAKKDNKRGPNSKRMGPKIGNNGARGANMGPKTGANPGTNKRSRGNKRGPITPRIGREGLELSEDLELVRVVLEGVVVQVLKLTATGVKRVLESGQVEVITVESITKEGVLVALTLEQEVRVKVLEPVRVLDLIEEVQEAKCLPKDLR</sequence>
<evidence type="ECO:0000256" key="4">
    <source>
        <dbReference type="SAM" id="MobiDB-lite"/>
    </source>
</evidence>
<evidence type="ECO:0000256" key="2">
    <source>
        <dbReference type="ARBA" id="ARBA00022833"/>
    </source>
</evidence>
<dbReference type="EMBL" id="JABDTM020030001">
    <property type="protein sequence ID" value="KAH0807611.1"/>
    <property type="molecule type" value="Genomic_DNA"/>
</dbReference>